<feature type="domain" description="Manganese/iron superoxide dismutase N-terminal" evidence="8">
    <location>
        <begin position="3"/>
        <end position="81"/>
    </location>
</feature>
<comment type="similarity">
    <text evidence="1 7">Belongs to the iron/manganese superoxide dismutase family.</text>
</comment>
<dbReference type="InterPro" id="IPR019833">
    <property type="entry name" value="Mn/Fe_SOD_BS"/>
</dbReference>
<dbReference type="FunFam" id="3.55.40.20:FF:000004">
    <property type="entry name" value="Superoxide dismutase [Fe]"/>
    <property type="match status" value="1"/>
</dbReference>
<dbReference type="EMBL" id="QRUU01000013">
    <property type="protein sequence ID" value="RGR98291.1"/>
    <property type="molecule type" value="Genomic_DNA"/>
</dbReference>
<comment type="function">
    <text evidence="7">Destroys radicals which are normally produced within the cells and which are toxic to biological systems.</text>
</comment>
<sequence length="190" mass="21654">MTHVMPQLAYGLDALSPYMSKETLEFHYGKHLQTYVDNLNKLIPGTPYEDMPLEEILKKAEGGIFNNAAQAWNHTFFFQSLTPGQSDMPAKLVEALTESFGSVDTFKELFTKAALGLFGSGWVWLVMDKEHKLSIVQESNAGNPLTKGLTPVMVIDVWEHAYYIDYRNRRAAYIEAFWKVVDWNVVAERI</sequence>
<feature type="binding site" evidence="6">
    <location>
        <position position="156"/>
    </location>
    <ligand>
        <name>Mn(2+)</name>
        <dbReference type="ChEBI" id="CHEBI:29035"/>
    </ligand>
</feature>
<proteinExistence type="inferred from homology"/>
<feature type="binding site" evidence="6">
    <location>
        <position position="74"/>
    </location>
    <ligand>
        <name>Mn(2+)</name>
        <dbReference type="ChEBI" id="CHEBI:29035"/>
    </ligand>
</feature>
<keyword evidence="5" id="KW-0408">Iron</keyword>
<evidence type="ECO:0000256" key="5">
    <source>
        <dbReference type="ARBA" id="ARBA00023004"/>
    </source>
</evidence>
<dbReference type="Gene3D" id="3.55.40.20">
    <property type="entry name" value="Iron/manganese superoxide dismutase, C-terminal domain"/>
    <property type="match status" value="1"/>
</dbReference>
<gene>
    <name evidence="10" type="ORF">DWY20_04790</name>
</gene>
<accession>A0A412GTX2</accession>
<dbReference type="Gene3D" id="1.10.287.990">
    <property type="entry name" value="Fe,Mn superoxide dismutase (SOD) domain"/>
    <property type="match status" value="1"/>
</dbReference>
<dbReference type="Pfam" id="PF02777">
    <property type="entry name" value="Sod_Fe_C"/>
    <property type="match status" value="1"/>
</dbReference>
<dbReference type="PRINTS" id="PR01703">
    <property type="entry name" value="MNSODISMTASE"/>
</dbReference>
<evidence type="ECO:0000256" key="1">
    <source>
        <dbReference type="ARBA" id="ARBA00008714"/>
    </source>
</evidence>
<keyword evidence="4 7" id="KW-0560">Oxidoreductase</keyword>
<dbReference type="RefSeq" id="WP_118483581.1">
    <property type="nucleotide sequence ID" value="NZ_CALUHW010000022.1"/>
</dbReference>
<dbReference type="SUPFAM" id="SSF54719">
    <property type="entry name" value="Fe,Mn superoxide dismutase (SOD), C-terminal domain"/>
    <property type="match status" value="1"/>
</dbReference>
<dbReference type="SUPFAM" id="SSF46609">
    <property type="entry name" value="Fe,Mn superoxide dismutase (SOD), N-terminal domain"/>
    <property type="match status" value="1"/>
</dbReference>
<dbReference type="InterPro" id="IPR036314">
    <property type="entry name" value="SOD_C_sf"/>
</dbReference>
<evidence type="ECO:0000256" key="2">
    <source>
        <dbReference type="ARBA" id="ARBA00012682"/>
    </source>
</evidence>
<reference evidence="10 11" key="1">
    <citation type="submission" date="2018-08" db="EMBL/GenBank/DDBJ databases">
        <title>A genome reference for cultivated species of the human gut microbiota.</title>
        <authorList>
            <person name="Zou Y."/>
            <person name="Xue W."/>
            <person name="Luo G."/>
        </authorList>
    </citation>
    <scope>NUCLEOTIDE SEQUENCE [LARGE SCALE GENOMIC DNA]</scope>
    <source>
        <strain evidence="10 11">AF24-2</strain>
    </source>
</reference>
<dbReference type="InterPro" id="IPR036324">
    <property type="entry name" value="Mn/Fe_SOD_N_sf"/>
</dbReference>
<organism evidence="10 11">
    <name type="scientific">Phocaeicola coprocola</name>
    <dbReference type="NCBI Taxonomy" id="310298"/>
    <lineage>
        <taxon>Bacteria</taxon>
        <taxon>Pseudomonadati</taxon>
        <taxon>Bacteroidota</taxon>
        <taxon>Bacteroidia</taxon>
        <taxon>Bacteroidales</taxon>
        <taxon>Bacteroidaceae</taxon>
        <taxon>Phocaeicola</taxon>
    </lineage>
</organism>
<feature type="binding site" evidence="6">
    <location>
        <position position="27"/>
    </location>
    <ligand>
        <name>Mn(2+)</name>
        <dbReference type="ChEBI" id="CHEBI:29035"/>
    </ligand>
</feature>
<feature type="binding site" evidence="6">
    <location>
        <position position="160"/>
    </location>
    <ligand>
        <name>Mn(2+)</name>
        <dbReference type="ChEBI" id="CHEBI:29035"/>
    </ligand>
</feature>
<evidence type="ECO:0000259" key="8">
    <source>
        <dbReference type="Pfam" id="PF00081"/>
    </source>
</evidence>
<evidence type="ECO:0000313" key="10">
    <source>
        <dbReference type="EMBL" id="RGR98291.1"/>
    </source>
</evidence>
<evidence type="ECO:0000256" key="4">
    <source>
        <dbReference type="ARBA" id="ARBA00023002"/>
    </source>
</evidence>
<dbReference type="EC" id="1.15.1.1" evidence="2 7"/>
<evidence type="ECO:0000256" key="7">
    <source>
        <dbReference type="RuleBase" id="RU000414"/>
    </source>
</evidence>
<dbReference type="Pfam" id="PF00081">
    <property type="entry name" value="Sod_Fe_N"/>
    <property type="match status" value="1"/>
</dbReference>
<dbReference type="FunFam" id="1.10.287.990:FF:000002">
    <property type="entry name" value="Superoxide dismutase"/>
    <property type="match status" value="1"/>
</dbReference>
<evidence type="ECO:0000259" key="9">
    <source>
        <dbReference type="Pfam" id="PF02777"/>
    </source>
</evidence>
<dbReference type="PANTHER" id="PTHR42769">
    <property type="entry name" value="SUPEROXIDE DISMUTASE"/>
    <property type="match status" value="1"/>
</dbReference>
<dbReference type="InterPro" id="IPR019831">
    <property type="entry name" value="Mn/Fe_SOD_N"/>
</dbReference>
<name>A0A412GTX2_9BACT</name>
<keyword evidence="11" id="KW-1185">Reference proteome</keyword>
<protein>
    <recommendedName>
        <fullName evidence="2 7">Superoxide dismutase</fullName>
        <ecNumber evidence="2 7">1.15.1.1</ecNumber>
    </recommendedName>
</protein>
<keyword evidence="3 6" id="KW-0479">Metal-binding</keyword>
<dbReference type="GO" id="GO:0004784">
    <property type="term" value="F:superoxide dismutase activity"/>
    <property type="evidence" value="ECO:0007669"/>
    <property type="project" value="UniProtKB-EC"/>
</dbReference>
<dbReference type="AlphaFoldDB" id="A0A412GTX2"/>
<evidence type="ECO:0000256" key="3">
    <source>
        <dbReference type="ARBA" id="ARBA00022723"/>
    </source>
</evidence>
<dbReference type="InterPro" id="IPR019832">
    <property type="entry name" value="Mn/Fe_SOD_C"/>
</dbReference>
<evidence type="ECO:0000256" key="6">
    <source>
        <dbReference type="PIRSR" id="PIRSR000349-1"/>
    </source>
</evidence>
<comment type="caution">
    <text evidence="10">The sequence shown here is derived from an EMBL/GenBank/DDBJ whole genome shotgun (WGS) entry which is preliminary data.</text>
</comment>
<dbReference type="GO" id="GO:0046872">
    <property type="term" value="F:metal ion binding"/>
    <property type="evidence" value="ECO:0007669"/>
    <property type="project" value="UniProtKB-KW"/>
</dbReference>
<comment type="catalytic activity">
    <reaction evidence="7">
        <text>2 superoxide + 2 H(+) = H2O2 + O2</text>
        <dbReference type="Rhea" id="RHEA:20696"/>
        <dbReference type="ChEBI" id="CHEBI:15378"/>
        <dbReference type="ChEBI" id="CHEBI:15379"/>
        <dbReference type="ChEBI" id="CHEBI:16240"/>
        <dbReference type="ChEBI" id="CHEBI:18421"/>
        <dbReference type="EC" id="1.15.1.1"/>
    </reaction>
</comment>
<dbReference type="Proteomes" id="UP000285864">
    <property type="component" value="Unassembled WGS sequence"/>
</dbReference>
<feature type="domain" description="Manganese/iron superoxide dismutase C-terminal" evidence="9">
    <location>
        <begin position="91"/>
        <end position="189"/>
    </location>
</feature>
<dbReference type="PIRSF" id="PIRSF000349">
    <property type="entry name" value="SODismutase"/>
    <property type="match status" value="1"/>
</dbReference>
<dbReference type="PROSITE" id="PS00088">
    <property type="entry name" value="SOD_MN"/>
    <property type="match status" value="1"/>
</dbReference>
<dbReference type="InterPro" id="IPR001189">
    <property type="entry name" value="Mn/Fe_SOD"/>
</dbReference>
<dbReference type="PANTHER" id="PTHR42769:SF3">
    <property type="entry name" value="SUPEROXIDE DISMUTASE [FE] 2, CHLOROPLASTIC"/>
    <property type="match status" value="1"/>
</dbReference>
<evidence type="ECO:0000313" key="11">
    <source>
        <dbReference type="Proteomes" id="UP000285864"/>
    </source>
</evidence>